<keyword evidence="11" id="KW-1185">Reference proteome</keyword>
<organism evidence="10 11">
    <name type="scientific">Ruegeria halocynthiae</name>
    <dbReference type="NCBI Taxonomy" id="985054"/>
    <lineage>
        <taxon>Bacteria</taxon>
        <taxon>Pseudomonadati</taxon>
        <taxon>Pseudomonadota</taxon>
        <taxon>Alphaproteobacteria</taxon>
        <taxon>Rhodobacterales</taxon>
        <taxon>Roseobacteraceae</taxon>
        <taxon>Ruegeria</taxon>
    </lineage>
</organism>
<dbReference type="Proteomes" id="UP000183400">
    <property type="component" value="Unassembled WGS sequence"/>
</dbReference>
<dbReference type="GO" id="GO:0007165">
    <property type="term" value="P:signal transduction"/>
    <property type="evidence" value="ECO:0007669"/>
    <property type="project" value="TreeGrafter"/>
</dbReference>
<evidence type="ECO:0000256" key="3">
    <source>
        <dbReference type="ARBA" id="ARBA00009759"/>
    </source>
</evidence>
<evidence type="ECO:0000256" key="4">
    <source>
        <dbReference type="ARBA" id="ARBA00013106"/>
    </source>
</evidence>
<dbReference type="EC" id="3.1.3.25" evidence="4"/>
<dbReference type="PRINTS" id="PR00377">
    <property type="entry name" value="IMPHPHTASES"/>
</dbReference>
<dbReference type="STRING" id="985054.SAMN05444358_11157"/>
<feature type="binding site" evidence="9">
    <location>
        <position position="72"/>
    </location>
    <ligand>
        <name>Mg(2+)</name>
        <dbReference type="ChEBI" id="CHEBI:18420"/>
        <label>1</label>
        <note>catalytic</note>
    </ligand>
</feature>
<gene>
    <name evidence="10" type="ORF">SAMN05444358_11157</name>
</gene>
<reference evidence="11" key="1">
    <citation type="submission" date="2016-10" db="EMBL/GenBank/DDBJ databases">
        <authorList>
            <person name="Varghese N."/>
            <person name="Submissions S."/>
        </authorList>
    </citation>
    <scope>NUCLEOTIDE SEQUENCE [LARGE SCALE GENOMIC DNA]</scope>
    <source>
        <strain evidence="11">DSM 27839</strain>
    </source>
</reference>
<accession>A0A1H3EIN4</accession>
<dbReference type="GO" id="GO:0046872">
    <property type="term" value="F:metal ion binding"/>
    <property type="evidence" value="ECO:0007669"/>
    <property type="project" value="UniProtKB-KW"/>
</dbReference>
<evidence type="ECO:0000313" key="11">
    <source>
        <dbReference type="Proteomes" id="UP000183400"/>
    </source>
</evidence>
<dbReference type="EMBL" id="FNNP01000011">
    <property type="protein sequence ID" value="SDX77784.1"/>
    <property type="molecule type" value="Genomic_DNA"/>
</dbReference>
<name>A0A1H3EIN4_9RHOB</name>
<sequence length="262" mass="28266">MTQVLPPHAEFLSFAETLADASRAMLLKAAQALPEVTIKADASYVTTTDKAVEEKLREMIIARYPDHGIFGEEFENINTDAEFVWVLDPIDGTAAFVAGIPVYGTLIALAWRGKPFIGVIDHPLTDDRWTGVNHTCAFLNGTPVTTRPCDTLGSAYVTCSNSDFMRPDQLARFTRLRKQVTYVQYGGSCFSYGALASGRSDFAVDAGLDAFDVYACAAIIQGAGGIVTTWDGSELSFDMDGTVLAAGDKSRLPDIITALSKN</sequence>
<feature type="binding site" evidence="9">
    <location>
        <position position="90"/>
    </location>
    <ligand>
        <name>Mg(2+)</name>
        <dbReference type="ChEBI" id="CHEBI:18420"/>
        <label>2</label>
    </ligand>
</feature>
<protein>
    <recommendedName>
        <fullName evidence="5">Inositol-1-monophosphatase</fullName>
        <ecNumber evidence="4">3.1.3.25</ecNumber>
    </recommendedName>
</protein>
<dbReference type="GO" id="GO:0008934">
    <property type="term" value="F:inositol monophosphate 1-phosphatase activity"/>
    <property type="evidence" value="ECO:0007669"/>
    <property type="project" value="TreeGrafter"/>
</dbReference>
<keyword evidence="8 9" id="KW-0460">Magnesium</keyword>
<dbReference type="AlphaFoldDB" id="A0A1H3EIN4"/>
<evidence type="ECO:0000256" key="7">
    <source>
        <dbReference type="ARBA" id="ARBA00022801"/>
    </source>
</evidence>
<evidence type="ECO:0000256" key="2">
    <source>
        <dbReference type="ARBA" id="ARBA00001946"/>
    </source>
</evidence>
<evidence type="ECO:0000256" key="1">
    <source>
        <dbReference type="ARBA" id="ARBA00001033"/>
    </source>
</evidence>
<dbReference type="GO" id="GO:0006020">
    <property type="term" value="P:inositol metabolic process"/>
    <property type="evidence" value="ECO:0007669"/>
    <property type="project" value="TreeGrafter"/>
</dbReference>
<comment type="cofactor">
    <cofactor evidence="2 9">
        <name>Mg(2+)</name>
        <dbReference type="ChEBI" id="CHEBI:18420"/>
    </cofactor>
</comment>
<evidence type="ECO:0000256" key="9">
    <source>
        <dbReference type="PIRSR" id="PIRSR600760-2"/>
    </source>
</evidence>
<dbReference type="FunFam" id="3.30.540.10:FF:000003">
    <property type="entry name" value="Inositol-1-monophosphatase"/>
    <property type="match status" value="1"/>
</dbReference>
<dbReference type="InterPro" id="IPR000760">
    <property type="entry name" value="Inositol_monophosphatase-like"/>
</dbReference>
<evidence type="ECO:0000256" key="6">
    <source>
        <dbReference type="ARBA" id="ARBA00022723"/>
    </source>
</evidence>
<feature type="binding site" evidence="9">
    <location>
        <position position="212"/>
    </location>
    <ligand>
        <name>Mg(2+)</name>
        <dbReference type="ChEBI" id="CHEBI:18420"/>
        <label>1</label>
        <note>catalytic</note>
    </ligand>
</feature>
<dbReference type="PANTHER" id="PTHR20854:SF4">
    <property type="entry name" value="INOSITOL-1-MONOPHOSPHATASE-RELATED"/>
    <property type="match status" value="1"/>
</dbReference>
<dbReference type="Pfam" id="PF00459">
    <property type="entry name" value="Inositol_P"/>
    <property type="match status" value="1"/>
</dbReference>
<dbReference type="OrthoDB" id="9785695at2"/>
<evidence type="ECO:0000313" key="10">
    <source>
        <dbReference type="EMBL" id="SDX77784.1"/>
    </source>
</evidence>
<feature type="binding site" evidence="9">
    <location>
        <position position="88"/>
    </location>
    <ligand>
        <name>Mg(2+)</name>
        <dbReference type="ChEBI" id="CHEBI:18420"/>
        <label>1</label>
        <note>catalytic</note>
    </ligand>
</feature>
<feature type="binding site" evidence="9">
    <location>
        <position position="91"/>
    </location>
    <ligand>
        <name>Mg(2+)</name>
        <dbReference type="ChEBI" id="CHEBI:18420"/>
        <label>1</label>
        <note>catalytic</note>
    </ligand>
</feature>
<comment type="catalytic activity">
    <reaction evidence="1">
        <text>a myo-inositol phosphate + H2O = myo-inositol + phosphate</text>
        <dbReference type="Rhea" id="RHEA:24056"/>
        <dbReference type="ChEBI" id="CHEBI:15377"/>
        <dbReference type="ChEBI" id="CHEBI:17268"/>
        <dbReference type="ChEBI" id="CHEBI:43474"/>
        <dbReference type="ChEBI" id="CHEBI:84139"/>
        <dbReference type="EC" id="3.1.3.25"/>
    </reaction>
</comment>
<dbReference type="Gene3D" id="3.40.190.80">
    <property type="match status" value="1"/>
</dbReference>
<keyword evidence="6 9" id="KW-0479">Metal-binding</keyword>
<dbReference type="SUPFAM" id="SSF56655">
    <property type="entry name" value="Carbohydrate phosphatase"/>
    <property type="match status" value="1"/>
</dbReference>
<evidence type="ECO:0000256" key="8">
    <source>
        <dbReference type="ARBA" id="ARBA00022842"/>
    </source>
</evidence>
<dbReference type="Gene3D" id="3.30.540.10">
    <property type="entry name" value="Fructose-1,6-Bisphosphatase, subunit A, domain 1"/>
    <property type="match status" value="1"/>
</dbReference>
<keyword evidence="7" id="KW-0378">Hydrolase</keyword>
<comment type="similarity">
    <text evidence="3">Belongs to the inositol monophosphatase superfamily.</text>
</comment>
<evidence type="ECO:0000256" key="5">
    <source>
        <dbReference type="ARBA" id="ARBA00019784"/>
    </source>
</evidence>
<dbReference type="PANTHER" id="PTHR20854">
    <property type="entry name" value="INOSITOL MONOPHOSPHATASE"/>
    <property type="match status" value="1"/>
</dbReference>
<proteinExistence type="inferred from homology"/>
<dbReference type="RefSeq" id="WP_074738812.1">
    <property type="nucleotide sequence ID" value="NZ_FNNP01000011.1"/>
</dbReference>